<evidence type="ECO:0000256" key="2">
    <source>
        <dbReference type="ARBA" id="ARBA00007441"/>
    </source>
</evidence>
<dbReference type="Proteomes" id="UP001183176">
    <property type="component" value="Unassembled WGS sequence"/>
</dbReference>
<dbReference type="GO" id="GO:0008483">
    <property type="term" value="F:transaminase activity"/>
    <property type="evidence" value="ECO:0007669"/>
    <property type="project" value="UniProtKB-KW"/>
</dbReference>
<dbReference type="Pfam" id="PF00155">
    <property type="entry name" value="Aminotran_1_2"/>
    <property type="match status" value="1"/>
</dbReference>
<dbReference type="PANTHER" id="PTHR46383">
    <property type="entry name" value="ASPARTATE AMINOTRANSFERASE"/>
    <property type="match status" value="1"/>
</dbReference>
<keyword evidence="9" id="KW-1185">Reference proteome</keyword>
<dbReference type="EMBL" id="JAVREH010000003">
    <property type="protein sequence ID" value="MDT0260440.1"/>
    <property type="molecule type" value="Genomic_DNA"/>
</dbReference>
<dbReference type="CDD" id="cd00609">
    <property type="entry name" value="AAT_like"/>
    <property type="match status" value="1"/>
</dbReference>
<evidence type="ECO:0000313" key="8">
    <source>
        <dbReference type="EMBL" id="MDT0260440.1"/>
    </source>
</evidence>
<dbReference type="PANTHER" id="PTHR46383:SF1">
    <property type="entry name" value="ASPARTATE AMINOTRANSFERASE"/>
    <property type="match status" value="1"/>
</dbReference>
<dbReference type="SUPFAM" id="SSF53383">
    <property type="entry name" value="PLP-dependent transferases"/>
    <property type="match status" value="1"/>
</dbReference>
<accession>A0ABU2J623</accession>
<dbReference type="Gene3D" id="3.40.640.10">
    <property type="entry name" value="Type I PLP-dependent aspartate aminotransferase-like (Major domain)"/>
    <property type="match status" value="1"/>
</dbReference>
<dbReference type="InterPro" id="IPR004839">
    <property type="entry name" value="Aminotransferase_I/II_large"/>
</dbReference>
<evidence type="ECO:0000259" key="7">
    <source>
        <dbReference type="Pfam" id="PF00155"/>
    </source>
</evidence>
<reference evidence="9" key="1">
    <citation type="submission" date="2023-07" db="EMBL/GenBank/DDBJ databases">
        <title>30 novel species of actinomycetes from the DSMZ collection.</title>
        <authorList>
            <person name="Nouioui I."/>
        </authorList>
    </citation>
    <scope>NUCLEOTIDE SEQUENCE [LARGE SCALE GENOMIC DNA]</scope>
    <source>
        <strain evidence="9">DSM 44399</strain>
    </source>
</reference>
<dbReference type="EC" id="2.6.1.-" evidence="6"/>
<dbReference type="InterPro" id="IPR050596">
    <property type="entry name" value="AspAT/PAT-like"/>
</dbReference>
<evidence type="ECO:0000256" key="6">
    <source>
        <dbReference type="RuleBase" id="RU000481"/>
    </source>
</evidence>
<gene>
    <name evidence="8" type="ORF">RM423_03430</name>
</gene>
<dbReference type="RefSeq" id="WP_311421591.1">
    <property type="nucleotide sequence ID" value="NZ_JAVREH010000003.1"/>
</dbReference>
<dbReference type="InterPro" id="IPR015421">
    <property type="entry name" value="PyrdxlP-dep_Trfase_major"/>
</dbReference>
<feature type="domain" description="Aminotransferase class I/classII large" evidence="7">
    <location>
        <begin position="34"/>
        <end position="378"/>
    </location>
</feature>
<evidence type="ECO:0000256" key="4">
    <source>
        <dbReference type="ARBA" id="ARBA00022679"/>
    </source>
</evidence>
<sequence>MTRYVADRITQVGRSATVALLDEVNRLKAQGISVVNLSGGEPDFTTPPHIIEAAEAALRSGATHYTPSRGLPALREAISVKLRDCNGVHADPERGIIVTPSAKHALYITLATVLDAGDEVLVPTPSWVSYAPMVQLFGARAVSVPLQPEDDFTLTADRLEDKVTGRTRAILINTPNNPTGRLLTPAEAAAVARVAVEHDLVLITDEIYEQIRYVDRPHLSLASRPGCEERTVTINGFSKGYAMTGWRLGYAAGPAAVIGEMIKVQEHTVGCAASFTQLAGLAALTGPQACVQQMVAAYDRRREALLNAVRRLPGVTCADPEGAFYLFPNITGSANPTSDGFAGWLLEATGVVVTPGHAFGLGGEGHVRLSFAASDAVITDTLARLERL</sequence>
<dbReference type="InterPro" id="IPR015422">
    <property type="entry name" value="PyrdxlP-dep_Trfase_small"/>
</dbReference>
<comment type="caution">
    <text evidence="8">The sequence shown here is derived from an EMBL/GenBank/DDBJ whole genome shotgun (WGS) entry which is preliminary data.</text>
</comment>
<keyword evidence="4 6" id="KW-0808">Transferase</keyword>
<comment type="cofactor">
    <cofactor evidence="1 6">
        <name>pyridoxal 5'-phosphate</name>
        <dbReference type="ChEBI" id="CHEBI:597326"/>
    </cofactor>
</comment>
<dbReference type="InterPro" id="IPR004838">
    <property type="entry name" value="NHTrfase_class1_PyrdxlP-BS"/>
</dbReference>
<keyword evidence="3 6" id="KW-0032">Aminotransferase</keyword>
<comment type="similarity">
    <text evidence="2 6">Belongs to the class-I pyridoxal-phosphate-dependent aminotransferase family.</text>
</comment>
<evidence type="ECO:0000256" key="1">
    <source>
        <dbReference type="ARBA" id="ARBA00001933"/>
    </source>
</evidence>
<name>A0ABU2J623_9ACTN</name>
<protein>
    <recommendedName>
        <fullName evidence="6">Aminotransferase</fullName>
        <ecNumber evidence="6">2.6.1.-</ecNumber>
    </recommendedName>
</protein>
<evidence type="ECO:0000256" key="5">
    <source>
        <dbReference type="ARBA" id="ARBA00022898"/>
    </source>
</evidence>
<evidence type="ECO:0000256" key="3">
    <source>
        <dbReference type="ARBA" id="ARBA00022576"/>
    </source>
</evidence>
<evidence type="ECO:0000313" key="9">
    <source>
        <dbReference type="Proteomes" id="UP001183176"/>
    </source>
</evidence>
<dbReference type="PROSITE" id="PS00105">
    <property type="entry name" value="AA_TRANSFER_CLASS_1"/>
    <property type="match status" value="1"/>
</dbReference>
<keyword evidence="5" id="KW-0663">Pyridoxal phosphate</keyword>
<proteinExistence type="inferred from homology"/>
<organism evidence="8 9">
    <name type="scientific">Jatrophihabitans lederbergiae</name>
    <dbReference type="NCBI Taxonomy" id="3075547"/>
    <lineage>
        <taxon>Bacteria</taxon>
        <taxon>Bacillati</taxon>
        <taxon>Actinomycetota</taxon>
        <taxon>Actinomycetes</taxon>
        <taxon>Jatrophihabitantales</taxon>
        <taxon>Jatrophihabitantaceae</taxon>
        <taxon>Jatrophihabitans</taxon>
    </lineage>
</organism>
<dbReference type="InterPro" id="IPR015424">
    <property type="entry name" value="PyrdxlP-dep_Trfase"/>
</dbReference>
<dbReference type="Gene3D" id="3.90.1150.10">
    <property type="entry name" value="Aspartate Aminotransferase, domain 1"/>
    <property type="match status" value="1"/>
</dbReference>